<accession>A0A9D1H9M4</accession>
<keyword evidence="6 9" id="KW-1133">Transmembrane helix</keyword>
<dbReference type="Pfam" id="PF01594">
    <property type="entry name" value="AI-2E_transport"/>
    <property type="match status" value="1"/>
</dbReference>
<sequence length="390" mass="42404">MQIEWKSCLRVGISVFLLFLCIHYWESFAGILQLGIGAAAPLLTGCVIAYVINILMSFYERHYFPSSSQPLVNKSRRPVCLIGAFLTLVGILAFLLRLVVPEVVACIQLLLAEVPGVLNYLVDLLSKINILPETLESFLNDVNWKEAVSKLLNLLYQGVGGTFSFAAGMLTSVVSGAMNLVIGLIFSIYLLMGKDRLRNQLNRLMNQYIRPRVNNSLHYLFSVLDDCFHRYIVGQCTEAVILGALCTLGMLIFQFPYATMIGAVIGFSALIPVAGAYIGGAVGFLLIFTVSPAKAILFLVYLVILQQLEGNLIYPRVVGTSIGLPGLWVLAAVTVGGGILGIGGMLLGVPVAAAVYRLIRADLKNREVPQMESPSQAEAETESVPQQAVE</sequence>
<proteinExistence type="inferred from homology"/>
<dbReference type="GO" id="GO:0005886">
    <property type="term" value="C:plasma membrane"/>
    <property type="evidence" value="ECO:0007669"/>
    <property type="project" value="UniProtKB-SubCell"/>
</dbReference>
<dbReference type="EMBL" id="DVLW01000241">
    <property type="protein sequence ID" value="HIT95279.1"/>
    <property type="molecule type" value="Genomic_DNA"/>
</dbReference>
<feature type="transmembrane region" description="Helical" evidence="9">
    <location>
        <begin position="263"/>
        <end position="288"/>
    </location>
</feature>
<comment type="caution">
    <text evidence="10">The sequence shown here is derived from an EMBL/GenBank/DDBJ whole genome shotgun (WGS) entry which is preliminary data.</text>
</comment>
<evidence type="ECO:0000256" key="7">
    <source>
        <dbReference type="ARBA" id="ARBA00023136"/>
    </source>
</evidence>
<evidence type="ECO:0000313" key="11">
    <source>
        <dbReference type="Proteomes" id="UP000824160"/>
    </source>
</evidence>
<feature type="region of interest" description="Disordered" evidence="8">
    <location>
        <begin position="369"/>
        <end position="390"/>
    </location>
</feature>
<feature type="transmembrane region" description="Helical" evidence="9">
    <location>
        <begin position="239"/>
        <end position="257"/>
    </location>
</feature>
<feature type="transmembrane region" description="Helical" evidence="9">
    <location>
        <begin position="163"/>
        <end position="191"/>
    </location>
</feature>
<reference evidence="10" key="2">
    <citation type="journal article" date="2021" name="PeerJ">
        <title>Extensive microbial diversity within the chicken gut microbiome revealed by metagenomics and culture.</title>
        <authorList>
            <person name="Gilroy R."/>
            <person name="Ravi A."/>
            <person name="Getino M."/>
            <person name="Pursley I."/>
            <person name="Horton D.L."/>
            <person name="Alikhan N.F."/>
            <person name="Baker D."/>
            <person name="Gharbi K."/>
            <person name="Hall N."/>
            <person name="Watson M."/>
            <person name="Adriaenssens E.M."/>
            <person name="Foster-Nyarko E."/>
            <person name="Jarju S."/>
            <person name="Secka A."/>
            <person name="Antonio M."/>
            <person name="Oren A."/>
            <person name="Chaudhuri R.R."/>
            <person name="La Ragione R."/>
            <person name="Hildebrand F."/>
            <person name="Pallen M.J."/>
        </authorList>
    </citation>
    <scope>NUCLEOTIDE SEQUENCE</scope>
    <source>
        <strain evidence="10">ChiBcec7-5410</strain>
    </source>
</reference>
<evidence type="ECO:0000313" key="10">
    <source>
        <dbReference type="EMBL" id="HIT95279.1"/>
    </source>
</evidence>
<evidence type="ECO:0000256" key="1">
    <source>
        <dbReference type="ARBA" id="ARBA00004651"/>
    </source>
</evidence>
<comment type="subcellular location">
    <subcellularLocation>
        <location evidence="1">Cell membrane</location>
        <topology evidence="1">Multi-pass membrane protein</topology>
    </subcellularLocation>
</comment>
<evidence type="ECO:0000256" key="2">
    <source>
        <dbReference type="ARBA" id="ARBA00009773"/>
    </source>
</evidence>
<feature type="transmembrane region" description="Helical" evidence="9">
    <location>
        <begin position="31"/>
        <end position="58"/>
    </location>
</feature>
<comment type="similarity">
    <text evidence="2">Belongs to the autoinducer-2 exporter (AI-2E) (TC 2.A.86) family.</text>
</comment>
<feature type="transmembrane region" description="Helical" evidence="9">
    <location>
        <begin position="7"/>
        <end position="25"/>
    </location>
</feature>
<protein>
    <submittedName>
        <fullName evidence="10">AI-2E family transporter</fullName>
    </submittedName>
</protein>
<feature type="transmembrane region" description="Helical" evidence="9">
    <location>
        <begin position="295"/>
        <end position="314"/>
    </location>
</feature>
<organism evidence="10 11">
    <name type="scientific">Candidatus Faecivivens stercoripullorum</name>
    <dbReference type="NCBI Taxonomy" id="2840805"/>
    <lineage>
        <taxon>Bacteria</taxon>
        <taxon>Bacillati</taxon>
        <taxon>Bacillota</taxon>
        <taxon>Clostridia</taxon>
        <taxon>Eubacteriales</taxon>
        <taxon>Oscillospiraceae</taxon>
        <taxon>Oscillospiraceae incertae sedis</taxon>
        <taxon>Candidatus Faecivivens</taxon>
    </lineage>
</organism>
<evidence type="ECO:0000256" key="6">
    <source>
        <dbReference type="ARBA" id="ARBA00022989"/>
    </source>
</evidence>
<evidence type="ECO:0000256" key="8">
    <source>
        <dbReference type="SAM" id="MobiDB-lite"/>
    </source>
</evidence>
<keyword evidence="7 9" id="KW-0472">Membrane</keyword>
<evidence type="ECO:0000256" key="3">
    <source>
        <dbReference type="ARBA" id="ARBA00022448"/>
    </source>
</evidence>
<gene>
    <name evidence="10" type="ORF">IAC43_08845</name>
</gene>
<feature type="compositionally biased region" description="Polar residues" evidence="8">
    <location>
        <begin position="372"/>
        <end position="390"/>
    </location>
</feature>
<reference evidence="10" key="1">
    <citation type="submission" date="2020-10" db="EMBL/GenBank/DDBJ databases">
        <authorList>
            <person name="Gilroy R."/>
        </authorList>
    </citation>
    <scope>NUCLEOTIDE SEQUENCE</scope>
    <source>
        <strain evidence="10">ChiBcec7-5410</strain>
    </source>
</reference>
<keyword evidence="3" id="KW-0813">Transport</keyword>
<dbReference type="GO" id="GO:0055085">
    <property type="term" value="P:transmembrane transport"/>
    <property type="evidence" value="ECO:0007669"/>
    <property type="project" value="TreeGrafter"/>
</dbReference>
<evidence type="ECO:0000256" key="9">
    <source>
        <dbReference type="SAM" id="Phobius"/>
    </source>
</evidence>
<dbReference type="PANTHER" id="PTHR21716">
    <property type="entry name" value="TRANSMEMBRANE PROTEIN"/>
    <property type="match status" value="1"/>
</dbReference>
<feature type="transmembrane region" description="Helical" evidence="9">
    <location>
        <begin position="79"/>
        <end position="100"/>
    </location>
</feature>
<dbReference type="AlphaFoldDB" id="A0A9D1H9M4"/>
<evidence type="ECO:0000256" key="5">
    <source>
        <dbReference type="ARBA" id="ARBA00022692"/>
    </source>
</evidence>
<keyword evidence="5 9" id="KW-0812">Transmembrane</keyword>
<keyword evidence="4" id="KW-1003">Cell membrane</keyword>
<name>A0A9D1H9M4_9FIRM</name>
<dbReference type="Proteomes" id="UP000824160">
    <property type="component" value="Unassembled WGS sequence"/>
</dbReference>
<evidence type="ECO:0000256" key="4">
    <source>
        <dbReference type="ARBA" id="ARBA00022475"/>
    </source>
</evidence>
<dbReference type="PANTHER" id="PTHR21716:SF53">
    <property type="entry name" value="PERMEASE PERM-RELATED"/>
    <property type="match status" value="1"/>
</dbReference>
<dbReference type="InterPro" id="IPR002549">
    <property type="entry name" value="AI-2E-like"/>
</dbReference>
<feature type="transmembrane region" description="Helical" evidence="9">
    <location>
        <begin position="326"/>
        <end position="356"/>
    </location>
</feature>